<accession>A0ABS6ZB02</accession>
<dbReference type="EMBL" id="WTFF01000204">
    <property type="protein sequence ID" value="MBW5484939.1"/>
    <property type="molecule type" value="Genomic_DNA"/>
</dbReference>
<comment type="caution">
    <text evidence="1">The sequence shown here is derived from an EMBL/GenBank/DDBJ whole genome shotgun (WGS) entry which is preliminary data.</text>
</comment>
<name>A0ABS6ZB02_9ACTN</name>
<evidence type="ECO:0000313" key="2">
    <source>
        <dbReference type="Proteomes" id="UP000812013"/>
    </source>
</evidence>
<sequence>MEARESTYLSCPESFGHVRHEWEGQHVIDARTGADGVFMALRHELGSTAGPTCQHTDTAYIRGRDAREFAVPLECVRLAAQ</sequence>
<organism evidence="1 2">
    <name type="scientific">Streptomyces bambusae</name>
    <dbReference type="NCBI Taxonomy" id="1550616"/>
    <lineage>
        <taxon>Bacteria</taxon>
        <taxon>Bacillati</taxon>
        <taxon>Actinomycetota</taxon>
        <taxon>Actinomycetes</taxon>
        <taxon>Kitasatosporales</taxon>
        <taxon>Streptomycetaceae</taxon>
        <taxon>Streptomyces</taxon>
    </lineage>
</organism>
<protein>
    <submittedName>
        <fullName evidence="1">Uncharacterized protein</fullName>
    </submittedName>
</protein>
<keyword evidence="2" id="KW-1185">Reference proteome</keyword>
<evidence type="ECO:0000313" key="1">
    <source>
        <dbReference type="EMBL" id="MBW5484939.1"/>
    </source>
</evidence>
<gene>
    <name evidence="1" type="ORF">GPJ59_24415</name>
</gene>
<proteinExistence type="predicted"/>
<reference evidence="1 2" key="1">
    <citation type="submission" date="2019-12" db="EMBL/GenBank/DDBJ databases">
        <title>Genome sequence of Streptomyces bambusae.</title>
        <authorList>
            <person name="Bansal K."/>
            <person name="Choksket S."/>
            <person name="Korpole S."/>
            <person name="Patil P.B."/>
        </authorList>
    </citation>
    <scope>NUCLEOTIDE SEQUENCE [LARGE SCALE GENOMIC DNA]</scope>
    <source>
        <strain evidence="1 2">SK60</strain>
    </source>
</reference>
<dbReference type="RefSeq" id="WP_219669849.1">
    <property type="nucleotide sequence ID" value="NZ_WTFF01000204.1"/>
</dbReference>
<dbReference type="Proteomes" id="UP000812013">
    <property type="component" value="Unassembled WGS sequence"/>
</dbReference>